<comment type="caution">
    <text evidence="2">The sequence shown here is derived from an EMBL/GenBank/DDBJ whole genome shotgun (WGS) entry which is preliminary data.</text>
</comment>
<evidence type="ECO:0000313" key="2">
    <source>
        <dbReference type="EMBL" id="MBW0472712.1"/>
    </source>
</evidence>
<sequence>MAKTEDEGELGSLSKLFLVLHPTNSLTSQSPLLLYSSVVENQFWHLTLIGPAAVEYQCSTREIWWEGQWSLADLKSLLPHHLSHAVAFIIREAFLKNDIALKGYRHGNEAEVRLTICYSEIESAFTVTLKRLNILGIKSATSFEQKPLLNLLEITCQVCGQFNRLAKENDPKRASTSQVYSVDRPSTQLEAFRRHVPDALEESSQGTPNPSQPMFSSFAGHSSWAEPQKAEAHLVQVNTTQKACEALSRFHPSQNLANPSKKARTQAVDGFLSSDDSS</sequence>
<name>A0A9Q3BXP4_9BASI</name>
<organism evidence="2 3">
    <name type="scientific">Austropuccinia psidii MF-1</name>
    <dbReference type="NCBI Taxonomy" id="1389203"/>
    <lineage>
        <taxon>Eukaryota</taxon>
        <taxon>Fungi</taxon>
        <taxon>Dikarya</taxon>
        <taxon>Basidiomycota</taxon>
        <taxon>Pucciniomycotina</taxon>
        <taxon>Pucciniomycetes</taxon>
        <taxon>Pucciniales</taxon>
        <taxon>Sphaerophragmiaceae</taxon>
        <taxon>Austropuccinia</taxon>
    </lineage>
</organism>
<dbReference type="EMBL" id="AVOT02003175">
    <property type="protein sequence ID" value="MBW0472712.1"/>
    <property type="molecule type" value="Genomic_DNA"/>
</dbReference>
<gene>
    <name evidence="2" type="ORF">O181_012427</name>
</gene>
<accession>A0A9Q3BXP4</accession>
<dbReference type="Proteomes" id="UP000765509">
    <property type="component" value="Unassembled WGS sequence"/>
</dbReference>
<dbReference type="OrthoDB" id="2501141at2759"/>
<protein>
    <submittedName>
        <fullName evidence="2">Uncharacterized protein</fullName>
    </submittedName>
</protein>
<dbReference type="AlphaFoldDB" id="A0A9Q3BXP4"/>
<proteinExistence type="predicted"/>
<feature type="region of interest" description="Disordered" evidence="1">
    <location>
        <begin position="250"/>
        <end position="278"/>
    </location>
</feature>
<evidence type="ECO:0000313" key="3">
    <source>
        <dbReference type="Proteomes" id="UP000765509"/>
    </source>
</evidence>
<reference evidence="2" key="1">
    <citation type="submission" date="2021-03" db="EMBL/GenBank/DDBJ databases">
        <title>Draft genome sequence of rust myrtle Austropuccinia psidii MF-1, a brazilian biotype.</title>
        <authorList>
            <person name="Quecine M.C."/>
            <person name="Pachon D.M.R."/>
            <person name="Bonatelli M.L."/>
            <person name="Correr F.H."/>
            <person name="Franceschini L.M."/>
            <person name="Leite T.F."/>
            <person name="Margarido G.R.A."/>
            <person name="Almeida C.A."/>
            <person name="Ferrarezi J.A."/>
            <person name="Labate C.A."/>
        </authorList>
    </citation>
    <scope>NUCLEOTIDE SEQUENCE</scope>
    <source>
        <strain evidence="2">MF-1</strain>
    </source>
</reference>
<keyword evidence="3" id="KW-1185">Reference proteome</keyword>
<evidence type="ECO:0000256" key="1">
    <source>
        <dbReference type="SAM" id="MobiDB-lite"/>
    </source>
</evidence>